<keyword evidence="2" id="KW-1185">Reference proteome</keyword>
<proteinExistence type="predicted"/>
<dbReference type="Proteomes" id="UP000008634">
    <property type="component" value="Chromosome"/>
</dbReference>
<name>E6X951_CELAD</name>
<accession>E6X951</accession>
<dbReference type="KEGG" id="cao:Celal_3605"/>
<protein>
    <submittedName>
        <fullName evidence="1">Uncharacterized protein</fullName>
    </submittedName>
</protein>
<dbReference type="HOGENOM" id="CLU_3341863_0_0_10"/>
<gene>
    <name evidence="1" type="ordered locus">Celal_3605</name>
</gene>
<evidence type="ECO:0000313" key="2">
    <source>
        <dbReference type="Proteomes" id="UP000008634"/>
    </source>
</evidence>
<dbReference type="AlphaFoldDB" id="E6X951"/>
<evidence type="ECO:0000313" key="1">
    <source>
        <dbReference type="EMBL" id="ADV50861.1"/>
    </source>
</evidence>
<organism evidence="1 2">
    <name type="scientific">Cellulophaga algicola (strain DSM 14237 / IC166 / ACAM 630)</name>
    <dbReference type="NCBI Taxonomy" id="688270"/>
    <lineage>
        <taxon>Bacteria</taxon>
        <taxon>Pseudomonadati</taxon>
        <taxon>Bacteroidota</taxon>
        <taxon>Flavobacteriia</taxon>
        <taxon>Flavobacteriales</taxon>
        <taxon>Flavobacteriaceae</taxon>
        <taxon>Cellulophaga</taxon>
    </lineage>
</organism>
<sequence length="37" mass="4057">MNANARIYIITAFVPLQSIIENSSSLIVSKPVSLRPL</sequence>
<dbReference type="EMBL" id="CP002453">
    <property type="protein sequence ID" value="ADV50861.1"/>
    <property type="molecule type" value="Genomic_DNA"/>
</dbReference>
<reference evidence="1 2" key="1">
    <citation type="journal article" date="2010" name="Stand. Genomic Sci.">
        <title>Complete genome sequence of Cellulophaga algicola type strain (IC166).</title>
        <authorList>
            <person name="Abt B."/>
            <person name="Lu M."/>
            <person name="Misra M."/>
            <person name="Han C."/>
            <person name="Nolan M."/>
            <person name="Lucas S."/>
            <person name="Hammon N."/>
            <person name="Deshpande S."/>
            <person name="Cheng J.F."/>
            <person name="Tapia R."/>
            <person name="Goodwin L."/>
            <person name="Pitluck S."/>
            <person name="Liolios K."/>
            <person name="Pagani I."/>
            <person name="Ivanova N."/>
            <person name="Mavromatis K."/>
            <person name="Ovchinikova G."/>
            <person name="Pati A."/>
            <person name="Chen A."/>
            <person name="Palaniappan K."/>
            <person name="Land M."/>
            <person name="Hauser L."/>
            <person name="Chang Y.J."/>
            <person name="Jeffries C.D."/>
            <person name="Detter J.C."/>
            <person name="Brambilla E."/>
            <person name="Rohde M."/>
            <person name="Tindall B.J."/>
            <person name="Goker M."/>
            <person name="Woyke T."/>
            <person name="Bristow J."/>
            <person name="Eisen J.A."/>
            <person name="Markowitz V."/>
            <person name="Hugenholtz P."/>
            <person name="Kyrpides N.C."/>
            <person name="Klenk H.P."/>
            <person name="Lapidus A."/>
        </authorList>
    </citation>
    <scope>NUCLEOTIDE SEQUENCE [LARGE SCALE GENOMIC DNA]</scope>
    <source>
        <strain evidence="2">DSM 14237 / IC166 / ACAM 630</strain>
    </source>
</reference>